<dbReference type="Gene3D" id="1.20.1250.20">
    <property type="entry name" value="MFS general substrate transporter like domains"/>
    <property type="match status" value="2"/>
</dbReference>
<feature type="transmembrane region" description="Helical" evidence="4">
    <location>
        <begin position="30"/>
        <end position="52"/>
    </location>
</feature>
<evidence type="ECO:0000256" key="2">
    <source>
        <dbReference type="ARBA" id="ARBA00022448"/>
    </source>
</evidence>
<feature type="transmembrane region" description="Helical" evidence="4">
    <location>
        <begin position="118"/>
        <end position="138"/>
    </location>
</feature>
<sequence length="433" mass="47354">MIEKNITFKSYKNEDFTNALKISVSANLGWGFELFDLVVYLYVTTTIAPLFFPSSSYIASVLLFLGTLVLGYFARPIGAVFLGHFGDKIGRKSIWLVSLLGMGIATVSMGFLPTYAQVGVLATVLLIALRMSQGFFLAGEWGGGQTIVNENSPQGLRGFFSGIQQGGAALGLIFAVIANEIALYIAPGAAFSTIGWRIMFWFGAIPLAIAILTRYKIRERIVFNAEKTVKFPIVDVFKKYYKFVIVGTLLLLGNGIIYYGEIAYMPTYLGLYTKLSAASIDLAVLVTNLVWLFSSPIAGYLSDRVRSRRAWISSIFIIMIILAYPVILLLHSGYLPFVLFSGIILGLIISFQYAVIPAFLSENSDSSVRYSFIAFSINLGVALSSFGPFLGTYLSTVMKNSVLGIVILVIASSLAGFIAMMFSPRDNIDAELN</sequence>
<dbReference type="InterPro" id="IPR036259">
    <property type="entry name" value="MFS_trans_sf"/>
</dbReference>
<evidence type="ECO:0000256" key="4">
    <source>
        <dbReference type="SAM" id="Phobius"/>
    </source>
</evidence>
<name>A0A0Q0RSK5_9ARCH</name>
<evidence type="ECO:0000313" key="6">
    <source>
        <dbReference type="EMBL" id="KQB35329.1"/>
    </source>
</evidence>
<dbReference type="RefSeq" id="WP_055040949.1">
    <property type="nucleotide sequence ID" value="NZ_LKBH01000153.1"/>
</dbReference>
<feature type="transmembrane region" description="Helical" evidence="4">
    <location>
        <begin position="402"/>
        <end position="422"/>
    </location>
</feature>
<feature type="transmembrane region" description="Helical" evidence="4">
    <location>
        <begin position="198"/>
        <end position="217"/>
    </location>
</feature>
<keyword evidence="4" id="KW-1133">Transmembrane helix</keyword>
<dbReference type="PROSITE" id="PS50850">
    <property type="entry name" value="MFS"/>
    <property type="match status" value="1"/>
</dbReference>
<dbReference type="PANTHER" id="PTHR43045">
    <property type="entry name" value="SHIKIMATE TRANSPORTER"/>
    <property type="match status" value="1"/>
</dbReference>
<dbReference type="AlphaFoldDB" id="A0A0Q0RSK5"/>
<dbReference type="FunCoup" id="A0A0Q0RSK5">
    <property type="interactions" value="1"/>
</dbReference>
<dbReference type="PANTHER" id="PTHR43045:SF1">
    <property type="entry name" value="SHIKIMATE TRANSPORTER"/>
    <property type="match status" value="1"/>
</dbReference>
<keyword evidence="3" id="KW-1003">Cell membrane</keyword>
<evidence type="ECO:0000256" key="3">
    <source>
        <dbReference type="ARBA" id="ARBA00022475"/>
    </source>
</evidence>
<keyword evidence="4" id="KW-0812">Transmembrane</keyword>
<feature type="transmembrane region" description="Helical" evidence="4">
    <location>
        <begin position="280"/>
        <end position="301"/>
    </location>
</feature>
<organism evidence="6 7">
    <name type="scientific">Acidiplasma cupricumulans</name>
    <dbReference type="NCBI Taxonomy" id="312540"/>
    <lineage>
        <taxon>Archaea</taxon>
        <taxon>Methanobacteriati</taxon>
        <taxon>Thermoplasmatota</taxon>
        <taxon>Thermoplasmata</taxon>
        <taxon>Thermoplasmatales</taxon>
        <taxon>Ferroplasmaceae</taxon>
        <taxon>Acidiplasma</taxon>
    </lineage>
</organism>
<keyword evidence="4" id="KW-0472">Membrane</keyword>
<dbReference type="Pfam" id="PF07690">
    <property type="entry name" value="MFS_1"/>
    <property type="match status" value="1"/>
</dbReference>
<feature type="transmembrane region" description="Helical" evidence="4">
    <location>
        <begin position="337"/>
        <end position="360"/>
    </location>
</feature>
<keyword evidence="7" id="KW-1185">Reference proteome</keyword>
<dbReference type="GO" id="GO:0005886">
    <property type="term" value="C:plasma membrane"/>
    <property type="evidence" value="ECO:0007669"/>
    <property type="project" value="UniProtKB-SubCell"/>
</dbReference>
<feature type="transmembrane region" description="Helical" evidence="4">
    <location>
        <begin position="240"/>
        <end position="260"/>
    </location>
</feature>
<feature type="transmembrane region" description="Helical" evidence="4">
    <location>
        <begin position="372"/>
        <end position="390"/>
    </location>
</feature>
<evidence type="ECO:0000313" key="7">
    <source>
        <dbReference type="Proteomes" id="UP000050301"/>
    </source>
</evidence>
<dbReference type="EMBL" id="LKBH01000153">
    <property type="protein sequence ID" value="KQB35329.1"/>
    <property type="molecule type" value="Genomic_DNA"/>
</dbReference>
<dbReference type="InterPro" id="IPR011701">
    <property type="entry name" value="MFS"/>
</dbReference>
<feature type="transmembrane region" description="Helical" evidence="4">
    <location>
        <begin position="167"/>
        <end position="186"/>
    </location>
</feature>
<dbReference type="Proteomes" id="UP000050301">
    <property type="component" value="Unassembled WGS sequence"/>
</dbReference>
<protein>
    <submittedName>
        <fullName evidence="6">MFS transporter</fullName>
    </submittedName>
</protein>
<accession>A0A0Q0RSK5</accession>
<dbReference type="SUPFAM" id="SSF103473">
    <property type="entry name" value="MFS general substrate transporter"/>
    <property type="match status" value="1"/>
</dbReference>
<proteinExistence type="predicted"/>
<evidence type="ECO:0000259" key="5">
    <source>
        <dbReference type="PROSITE" id="PS50850"/>
    </source>
</evidence>
<dbReference type="InParanoid" id="A0A0Q0RSK5"/>
<comment type="caution">
    <text evidence="6">The sequence shown here is derived from an EMBL/GenBank/DDBJ whole genome shotgun (WGS) entry which is preliminary data.</text>
</comment>
<dbReference type="InterPro" id="IPR020846">
    <property type="entry name" value="MFS_dom"/>
</dbReference>
<feature type="transmembrane region" description="Helical" evidence="4">
    <location>
        <begin position="58"/>
        <end position="82"/>
    </location>
</feature>
<evidence type="ECO:0000256" key="1">
    <source>
        <dbReference type="ARBA" id="ARBA00004651"/>
    </source>
</evidence>
<comment type="subcellular location">
    <subcellularLocation>
        <location evidence="1">Cell membrane</location>
        <topology evidence="1">Multi-pass membrane protein</topology>
    </subcellularLocation>
</comment>
<dbReference type="GO" id="GO:0022857">
    <property type="term" value="F:transmembrane transporter activity"/>
    <property type="evidence" value="ECO:0007669"/>
    <property type="project" value="InterPro"/>
</dbReference>
<gene>
    <name evidence="6" type="ORF">AOG55_07085</name>
</gene>
<feature type="domain" description="Major facilitator superfamily (MFS) profile" evidence="5">
    <location>
        <begin position="22"/>
        <end position="428"/>
    </location>
</feature>
<feature type="transmembrane region" description="Helical" evidence="4">
    <location>
        <begin position="94"/>
        <end position="112"/>
    </location>
</feature>
<keyword evidence="2" id="KW-0813">Transport</keyword>
<reference evidence="6 7" key="1">
    <citation type="submission" date="2015-09" db="EMBL/GenBank/DDBJ databases">
        <title>Heavy metals and arsenic resistance mechanisms in polyextremophilic archaea of the family Ferroplasmaceae.</title>
        <authorList>
            <person name="Bulaev A.G."/>
            <person name="Kanygina A.V."/>
        </authorList>
    </citation>
    <scope>NUCLEOTIDE SEQUENCE [LARGE SCALE GENOMIC DNA]</scope>
    <source>
        <strain evidence="6 7">BH2</strain>
    </source>
</reference>
<feature type="transmembrane region" description="Helical" evidence="4">
    <location>
        <begin position="310"/>
        <end position="331"/>
    </location>
</feature>